<evidence type="ECO:0000313" key="2">
    <source>
        <dbReference type="EMBL" id="BCA30188.1"/>
    </source>
</evidence>
<dbReference type="Proteomes" id="UP000501237">
    <property type="component" value="Chromosome"/>
</dbReference>
<dbReference type="RefSeq" id="WP_172434384.1">
    <property type="nucleotide sequence ID" value="NZ_AP022642.1"/>
</dbReference>
<protein>
    <recommendedName>
        <fullName evidence="1">DUF4376 domain-containing protein</fullName>
    </recommendedName>
</protein>
<feature type="domain" description="DUF4376" evidence="1">
    <location>
        <begin position="48"/>
        <end position="153"/>
    </location>
</feature>
<dbReference type="EMBL" id="AP022642">
    <property type="protein sequence ID" value="BCA30188.1"/>
    <property type="molecule type" value="Genomic_DNA"/>
</dbReference>
<reference evidence="2 3" key="1">
    <citation type="journal article" date="2020" name="Microbiol. Resour. Announc.">
        <title>Complete genome sequence of Pseudomonas otitidis strain MrB4, isolated from Lake Biwa in Japan.</title>
        <authorList>
            <person name="Miyazaki K."/>
            <person name="Hase E."/>
            <person name="Maruya T."/>
        </authorList>
    </citation>
    <scope>NUCLEOTIDE SEQUENCE [LARGE SCALE GENOMIC DNA]</scope>
    <source>
        <strain evidence="2 3">MrB4</strain>
    </source>
</reference>
<organism evidence="2 3">
    <name type="scientific">Metapseudomonas otitidis</name>
    <dbReference type="NCBI Taxonomy" id="319939"/>
    <lineage>
        <taxon>Bacteria</taxon>
        <taxon>Pseudomonadati</taxon>
        <taxon>Pseudomonadota</taxon>
        <taxon>Gammaproteobacteria</taxon>
        <taxon>Pseudomonadales</taxon>
        <taxon>Pseudomonadaceae</taxon>
        <taxon>Metapseudomonas</taxon>
    </lineage>
</organism>
<sequence length="165" mass="18442">MKYFVNALSGEIFAYEQDGSQDHLINKDLAPLTTADIEEYLKKVGQIKPADIDYERDRRLAGGIEFQGTLFQSRSIDRERITEAAQLAFMAAASGAKPGDLRWLEPEQDFTWIAADNTLVPMDAPTVVAFAKAMAARTQALVLAGRRLKDMDAIPGDYTDDKWWP</sequence>
<dbReference type="KEGG" id="poj:PtoMrB4_41650"/>
<dbReference type="AlphaFoldDB" id="A0A679GPD6"/>
<evidence type="ECO:0000259" key="1">
    <source>
        <dbReference type="Pfam" id="PF14301"/>
    </source>
</evidence>
<accession>A0A679GPD6</accession>
<dbReference type="GeneID" id="57399382"/>
<dbReference type="InterPro" id="IPR025484">
    <property type="entry name" value="DUF4376"/>
</dbReference>
<proteinExistence type="predicted"/>
<dbReference type="Pfam" id="PF14301">
    <property type="entry name" value="DUF4376"/>
    <property type="match status" value="1"/>
</dbReference>
<gene>
    <name evidence="2" type="ORF">PtoMrB4_41650</name>
</gene>
<name>A0A679GPD6_9GAMM</name>
<evidence type="ECO:0000313" key="3">
    <source>
        <dbReference type="Proteomes" id="UP000501237"/>
    </source>
</evidence>